<dbReference type="InterPro" id="IPR008928">
    <property type="entry name" value="6-hairpin_glycosidase_sf"/>
</dbReference>
<dbReference type="AlphaFoldDB" id="A0A2R4MC64"/>
<dbReference type="InterPro" id="IPR054491">
    <property type="entry name" value="MGH1-like_GH"/>
</dbReference>
<evidence type="ECO:0000256" key="2">
    <source>
        <dbReference type="ARBA" id="ARBA00022801"/>
    </source>
</evidence>
<keyword evidence="3" id="KW-0326">Glycosidase</keyword>
<name>A0A2R4MC64_9HYPH</name>
<sequence length="567" mass="62509">MLFDFDKVPFSRHQRFTTLSMMGEGADRALHLRFVAGGDERPNLGKLCHIRFEDEAGHELTPTFDLTPSALNVALYLGEGKVANAAFAIGEGEVLHIKSDGAVIVFALNGSRYDYAYKTALGADCVVAAGENLRLTPFAHKGNVSVSGQWRRDHADNVELCFSGVALDAGLMLHERMAPNVPNKGFAEATTQSAASFANWCLSLKGEAAELASYLLWANTVPMKGALTAPAIYMSKNHMINIWSWDNAFSALGVAENDPQLAFDQFAAIFDHQDESGLLPDFVHDKGASFSFTKPPVHGWAISLMLQRNSDQFSTDQLAYLREKLVCQFSYWMTHTRAGDQSLPSYGHGNDSGWDNASFFAEGGPVIGPDLPTFLALTARAIAQLAHSAGEIAQARHFEVQEDRLIAMLLDQLWDGLTFQVRLLHEPTKPLPDESLIQFMPLLLGGKLPAEISAKLLQRFDDLGMVTAWGPATESPKSNFYEDDGYWRGPIWAPTTLLIVEGLRAQNEHERAHEIMQKYQHLCETSGMAENFDALSGVALRDKAFAWTSAVYLRFAQLLANDFGKET</sequence>
<dbReference type="InterPro" id="IPR004888">
    <property type="entry name" value="Glycoside_hydrolase_63"/>
</dbReference>
<dbReference type="PANTHER" id="PTHR10412">
    <property type="entry name" value="MANNOSYL-OLIGOSACCHARIDE GLUCOSIDASE"/>
    <property type="match status" value="1"/>
</dbReference>
<dbReference type="STRING" id="1122213.GCA_000423365_01841"/>
<accession>A0A2R4MC64</accession>
<comment type="similarity">
    <text evidence="1">Belongs to the glycosyl hydrolase 63 family.</text>
</comment>
<dbReference type="Pfam" id="PF22422">
    <property type="entry name" value="MGH1-like_GH"/>
    <property type="match status" value="1"/>
</dbReference>
<dbReference type="GO" id="GO:0006487">
    <property type="term" value="P:protein N-linked glycosylation"/>
    <property type="evidence" value="ECO:0007669"/>
    <property type="project" value="TreeGrafter"/>
</dbReference>
<dbReference type="Gene3D" id="1.50.10.10">
    <property type="match status" value="1"/>
</dbReference>
<evidence type="ECO:0000313" key="5">
    <source>
        <dbReference type="EMBL" id="AVX03486.1"/>
    </source>
</evidence>
<evidence type="ECO:0000313" key="6">
    <source>
        <dbReference type="Proteomes" id="UP000258927"/>
    </source>
</evidence>
<dbReference type="KEGG" id="mmyr:MXMO3_00955"/>
<dbReference type="EMBL" id="CP021330">
    <property type="protein sequence ID" value="AVX03486.1"/>
    <property type="molecule type" value="Genomic_DNA"/>
</dbReference>
<keyword evidence="6" id="KW-1185">Reference proteome</keyword>
<protein>
    <submittedName>
        <fullName evidence="5">Alpha,alpha-trehalase</fullName>
    </submittedName>
</protein>
<reference evidence="5 6" key="1">
    <citation type="submission" date="2017-05" db="EMBL/GenBank/DDBJ databases">
        <title>Genome Analysis of Maritalea myrionectae HL2708#5.</title>
        <authorList>
            <consortium name="Cotde Inc.-PKNU"/>
            <person name="Jang D."/>
            <person name="Oh H.-M."/>
        </authorList>
    </citation>
    <scope>NUCLEOTIDE SEQUENCE [LARGE SCALE GENOMIC DNA]</scope>
    <source>
        <strain evidence="5 6">HL2708#5</strain>
    </source>
</reference>
<dbReference type="SUPFAM" id="SSF48208">
    <property type="entry name" value="Six-hairpin glycosidases"/>
    <property type="match status" value="1"/>
</dbReference>
<organism evidence="5 6">
    <name type="scientific">Maritalea myrionectae</name>
    <dbReference type="NCBI Taxonomy" id="454601"/>
    <lineage>
        <taxon>Bacteria</taxon>
        <taxon>Pseudomonadati</taxon>
        <taxon>Pseudomonadota</taxon>
        <taxon>Alphaproteobacteria</taxon>
        <taxon>Hyphomicrobiales</taxon>
        <taxon>Devosiaceae</taxon>
        <taxon>Maritalea</taxon>
    </lineage>
</organism>
<dbReference type="RefSeq" id="WP_117395121.1">
    <property type="nucleotide sequence ID" value="NZ_CP021330.1"/>
</dbReference>
<dbReference type="GO" id="GO:0004573">
    <property type="term" value="F:Glc3Man9GlcNAc2 oligosaccharide glucosidase activity"/>
    <property type="evidence" value="ECO:0007669"/>
    <property type="project" value="InterPro"/>
</dbReference>
<evidence type="ECO:0000256" key="1">
    <source>
        <dbReference type="ARBA" id="ARBA00010833"/>
    </source>
</evidence>
<dbReference type="GO" id="GO:0009311">
    <property type="term" value="P:oligosaccharide metabolic process"/>
    <property type="evidence" value="ECO:0007669"/>
    <property type="project" value="InterPro"/>
</dbReference>
<evidence type="ECO:0000256" key="3">
    <source>
        <dbReference type="ARBA" id="ARBA00023295"/>
    </source>
</evidence>
<evidence type="ECO:0000259" key="4">
    <source>
        <dbReference type="Pfam" id="PF22422"/>
    </source>
</evidence>
<dbReference type="InterPro" id="IPR012341">
    <property type="entry name" value="6hp_glycosidase-like_sf"/>
</dbReference>
<keyword evidence="2" id="KW-0378">Hydrolase</keyword>
<proteinExistence type="inferred from homology"/>
<dbReference type="Proteomes" id="UP000258927">
    <property type="component" value="Chromosome"/>
</dbReference>
<feature type="domain" description="Mannosylglycerate hydrolase MGH1-like glycoside hydrolase" evidence="4">
    <location>
        <begin position="241"/>
        <end position="548"/>
    </location>
</feature>
<gene>
    <name evidence="5" type="ORF">MXMO3_00955</name>
</gene>
<dbReference type="PANTHER" id="PTHR10412:SF11">
    <property type="entry name" value="MANNOSYL-OLIGOSACCHARIDE GLUCOSIDASE"/>
    <property type="match status" value="1"/>
</dbReference>